<dbReference type="InterPro" id="IPR015424">
    <property type="entry name" value="PyrdxlP-dep_Trfase"/>
</dbReference>
<evidence type="ECO:0000256" key="7">
    <source>
        <dbReference type="RuleBase" id="RU362118"/>
    </source>
</evidence>
<protein>
    <submittedName>
        <fullName evidence="8">PLP-dependent transferase</fullName>
    </submittedName>
</protein>
<sequence>MKLGNKFRCYVPPLIKKTTIFFKSTQDFFKQQAKHQTYGINQSELKTELSNIIKTIEHGKYCELAPSGLAAIYISYIALIKKKDAILIPRHIYEPNQQTLQVIKKTLKCKIYYYSHNTSLKTIQQNCIKYNIKIIVIETPGSITLDKTNITALAKLANKLHIKTIADNTHSCGINEKPLTRGIDISIQALTKFYCGANDIFMGSITTNKKNIITKIKNIISYMGISIQNEEYYTILRNIHNVIPNYKRSEKKAHKIAQFLHNNPQIKKLFYPHTHNKKGGTLISFIINTNNTPTIYKFINSLKLFKLGYSWGGAKSIIMFYKNIKHTRPYLKIKSTAIIIRIYIGAENSKDLIHDLKQALKKIK</sequence>
<dbReference type="GO" id="GO:0047804">
    <property type="term" value="F:cysteine-S-conjugate beta-lyase activity"/>
    <property type="evidence" value="ECO:0007669"/>
    <property type="project" value="InterPro"/>
</dbReference>
<dbReference type="SUPFAM" id="SSF53383">
    <property type="entry name" value="PLP-dependent transferases"/>
    <property type="match status" value="1"/>
</dbReference>
<dbReference type="PANTHER" id="PTHR43500:SF1">
    <property type="entry name" value="CYSTATHIONINE BETA-LYASE-RELATED"/>
    <property type="match status" value="1"/>
</dbReference>
<comment type="catalytic activity">
    <reaction evidence="5">
        <text>L,L-cystathionine + H2O = L-homocysteine + pyruvate + NH4(+)</text>
        <dbReference type="Rhea" id="RHEA:13965"/>
        <dbReference type="ChEBI" id="CHEBI:15361"/>
        <dbReference type="ChEBI" id="CHEBI:15377"/>
        <dbReference type="ChEBI" id="CHEBI:28938"/>
        <dbReference type="ChEBI" id="CHEBI:58161"/>
        <dbReference type="ChEBI" id="CHEBI:58199"/>
    </reaction>
</comment>
<proteinExistence type="inferred from homology"/>
<evidence type="ECO:0000256" key="3">
    <source>
        <dbReference type="ARBA" id="ARBA00022898"/>
    </source>
</evidence>
<dbReference type="InterPro" id="IPR006233">
    <property type="entry name" value="Cys_b_lyase_bac"/>
</dbReference>
<evidence type="ECO:0000256" key="2">
    <source>
        <dbReference type="ARBA" id="ARBA00009077"/>
    </source>
</evidence>
<keyword evidence="3 6" id="KW-0663">Pyridoxal phosphate</keyword>
<dbReference type="Proteomes" id="UP000663602">
    <property type="component" value="Chromosome"/>
</dbReference>
<comment type="similarity">
    <text evidence="2 7">Belongs to the trans-sulfuration enzymes family.</text>
</comment>
<dbReference type="PIRSF" id="PIRSF001434">
    <property type="entry name" value="CGS"/>
    <property type="match status" value="1"/>
</dbReference>
<evidence type="ECO:0000256" key="6">
    <source>
        <dbReference type="PIRSR" id="PIRSR001434-2"/>
    </source>
</evidence>
<name>A0A974X785_9PROT</name>
<organism evidence="8 9">
    <name type="scientific">Candidatus Vidania fulgoroideorum</name>
    <dbReference type="NCBI Taxonomy" id="881286"/>
    <lineage>
        <taxon>Bacteria</taxon>
        <taxon>Pseudomonadati</taxon>
        <taxon>Pseudomonadota</taxon>
        <taxon>Betaproteobacteria</taxon>
        <taxon>Candidatus Vidania</taxon>
    </lineage>
</organism>
<dbReference type="GO" id="GO:0016740">
    <property type="term" value="F:transferase activity"/>
    <property type="evidence" value="ECO:0007669"/>
    <property type="project" value="UniProtKB-KW"/>
</dbReference>
<dbReference type="AlphaFoldDB" id="A0A974X785"/>
<reference evidence="8" key="2">
    <citation type="submission" date="2021-03" db="EMBL/GenBank/DDBJ databases">
        <title>Alternative transmission patterns in independently acquired nutritional co-symbionts of Dictyopharidae planthoppers.</title>
        <authorList>
            <person name="Michalik A."/>
            <person name="Lukasik P."/>
        </authorList>
    </citation>
    <scope>NUCLEOTIDE SEQUENCE</scope>
    <source>
        <strain evidence="8">DICMUL</strain>
    </source>
</reference>
<reference evidence="8" key="1">
    <citation type="submission" date="2021-02" db="EMBL/GenBank/DDBJ databases">
        <authorList>
            <person name="Franco D."/>
        </authorList>
    </citation>
    <scope>NUCLEOTIDE SEQUENCE</scope>
    <source>
        <strain evidence="8">DICMUL</strain>
    </source>
</reference>
<accession>A0A974X785</accession>
<gene>
    <name evidence="8" type="ORF">JSR02_00180</name>
</gene>
<keyword evidence="8" id="KW-0808">Transferase</keyword>
<evidence type="ECO:0000313" key="8">
    <source>
        <dbReference type="EMBL" id="QSW37872.1"/>
    </source>
</evidence>
<dbReference type="Gene3D" id="3.90.1150.10">
    <property type="entry name" value="Aspartate Aminotransferase, domain 1"/>
    <property type="match status" value="1"/>
</dbReference>
<keyword evidence="4" id="KW-0456">Lyase</keyword>
<dbReference type="PANTHER" id="PTHR43500">
    <property type="entry name" value="CYSTATHIONINE BETA-LYASE-RELATED"/>
    <property type="match status" value="1"/>
</dbReference>
<comment type="cofactor">
    <cofactor evidence="1 7">
        <name>pyridoxal 5'-phosphate</name>
        <dbReference type="ChEBI" id="CHEBI:597326"/>
    </cofactor>
</comment>
<dbReference type="InterPro" id="IPR015422">
    <property type="entry name" value="PyrdxlP-dep_Trfase_small"/>
</dbReference>
<evidence type="ECO:0000256" key="4">
    <source>
        <dbReference type="ARBA" id="ARBA00023239"/>
    </source>
</evidence>
<feature type="modified residue" description="N6-(pyridoxal phosphate)lysine" evidence="6">
    <location>
        <position position="192"/>
    </location>
</feature>
<dbReference type="InterPro" id="IPR015421">
    <property type="entry name" value="PyrdxlP-dep_Trfase_major"/>
</dbReference>
<dbReference type="EMBL" id="CP071410">
    <property type="protein sequence ID" value="QSW37872.1"/>
    <property type="molecule type" value="Genomic_DNA"/>
</dbReference>
<dbReference type="GO" id="GO:0019450">
    <property type="term" value="P:L-cysteine catabolic process to pyruvate"/>
    <property type="evidence" value="ECO:0007669"/>
    <property type="project" value="TreeGrafter"/>
</dbReference>
<evidence type="ECO:0000256" key="1">
    <source>
        <dbReference type="ARBA" id="ARBA00001933"/>
    </source>
</evidence>
<dbReference type="GO" id="GO:0030170">
    <property type="term" value="F:pyridoxal phosphate binding"/>
    <property type="evidence" value="ECO:0007669"/>
    <property type="project" value="InterPro"/>
</dbReference>
<dbReference type="Pfam" id="PF01053">
    <property type="entry name" value="Cys_Met_Meta_PP"/>
    <property type="match status" value="1"/>
</dbReference>
<dbReference type="GO" id="GO:0019346">
    <property type="term" value="P:transsulfuration"/>
    <property type="evidence" value="ECO:0007669"/>
    <property type="project" value="InterPro"/>
</dbReference>
<dbReference type="InterPro" id="IPR000277">
    <property type="entry name" value="Cys/Met-Metab_PyrdxlP-dep_enz"/>
</dbReference>
<evidence type="ECO:0000256" key="5">
    <source>
        <dbReference type="ARBA" id="ARBA00047517"/>
    </source>
</evidence>
<dbReference type="Gene3D" id="3.40.640.10">
    <property type="entry name" value="Type I PLP-dependent aspartate aminotransferase-like (Major domain)"/>
    <property type="match status" value="1"/>
</dbReference>
<evidence type="ECO:0000313" key="9">
    <source>
        <dbReference type="Proteomes" id="UP000663602"/>
    </source>
</evidence>